<dbReference type="Proteomes" id="UP001610334">
    <property type="component" value="Unassembled WGS sequence"/>
</dbReference>
<proteinExistence type="predicted"/>
<evidence type="ECO:0000313" key="2">
    <source>
        <dbReference type="EMBL" id="KAL2802560.1"/>
    </source>
</evidence>
<protein>
    <submittedName>
        <fullName evidence="2">Uncharacterized protein</fullName>
    </submittedName>
</protein>
<dbReference type="EMBL" id="JBFXLT010000175">
    <property type="protein sequence ID" value="KAL2802560.1"/>
    <property type="molecule type" value="Genomic_DNA"/>
</dbReference>
<gene>
    <name evidence="2" type="ORF">BJX63DRAFT_106876</name>
</gene>
<sequence>MERAIAAAAAKHIQAPASQPTAATKSSQHATASDSKPPPAAPLTTPTSSALAYIPAELPVESGVSGQDLTIRPIHPWDLTSPIPISNCQPIFYDAATQEYFLFTFDGALLLHKTKTITIPKRAARKFLYDWPSGDDDAVEVLGSRLKIPKSSSPSLLLDKVIVYHAVHDSVIVKRRSGNTGLFKFCVDKVVKVTNPGFLLKDVYTKFVRPGFGCVLSCTCEQVYYYGKTVYCPTCTSYRTPLCINLKHLTPKAPYVVGKITMPVPIARTILYHCIEPGTTKLSVPRAYRALSKCFDRYDIYVSRIPVEEGELVGNLLRDCLFVEAEGANGGSSSSVKGGKREKMEGEMQKVPWATFFNIPDKEIPRGGCQGRLSGQGLGAGHQESAAEAGSVTVAAVGGPIAAA</sequence>
<accession>A0ABR4GVN0</accession>
<comment type="caution">
    <text evidence="2">The sequence shown here is derived from an EMBL/GenBank/DDBJ whole genome shotgun (WGS) entry which is preliminary data.</text>
</comment>
<feature type="compositionally biased region" description="Low complexity" evidence="1">
    <location>
        <begin position="1"/>
        <end position="17"/>
    </location>
</feature>
<feature type="compositionally biased region" description="Polar residues" evidence="1">
    <location>
        <begin position="18"/>
        <end position="34"/>
    </location>
</feature>
<evidence type="ECO:0000313" key="3">
    <source>
        <dbReference type="Proteomes" id="UP001610334"/>
    </source>
</evidence>
<feature type="region of interest" description="Disordered" evidence="1">
    <location>
        <begin position="1"/>
        <end position="46"/>
    </location>
</feature>
<keyword evidence="3" id="KW-1185">Reference proteome</keyword>
<evidence type="ECO:0000256" key="1">
    <source>
        <dbReference type="SAM" id="MobiDB-lite"/>
    </source>
</evidence>
<reference evidence="2 3" key="1">
    <citation type="submission" date="2024-07" db="EMBL/GenBank/DDBJ databases">
        <title>Section-level genome sequencing and comparative genomics of Aspergillus sections Usti and Cavernicolus.</title>
        <authorList>
            <consortium name="Lawrence Berkeley National Laboratory"/>
            <person name="Nybo J.L."/>
            <person name="Vesth T.C."/>
            <person name="Theobald S."/>
            <person name="Frisvad J.C."/>
            <person name="Larsen T.O."/>
            <person name="Kjaerboelling I."/>
            <person name="Rothschild-Mancinelli K."/>
            <person name="Lyhne E.K."/>
            <person name="Kogle M.E."/>
            <person name="Barry K."/>
            <person name="Clum A."/>
            <person name="Na H."/>
            <person name="Ledsgaard L."/>
            <person name="Lin J."/>
            <person name="Lipzen A."/>
            <person name="Kuo A."/>
            <person name="Riley R."/>
            <person name="Mondo S."/>
            <person name="Labutti K."/>
            <person name="Haridas S."/>
            <person name="Pangalinan J."/>
            <person name="Salamov A.A."/>
            <person name="Simmons B.A."/>
            <person name="Magnuson J.K."/>
            <person name="Chen J."/>
            <person name="Drula E."/>
            <person name="Henrissat B."/>
            <person name="Wiebenga A."/>
            <person name="Lubbers R.J."/>
            <person name="Gomes A.C."/>
            <person name="Makela M.R."/>
            <person name="Stajich J."/>
            <person name="Grigoriev I.V."/>
            <person name="Mortensen U.H."/>
            <person name="De Vries R.P."/>
            <person name="Baker S.E."/>
            <person name="Andersen M.R."/>
        </authorList>
    </citation>
    <scope>NUCLEOTIDE SEQUENCE [LARGE SCALE GENOMIC DNA]</scope>
    <source>
        <strain evidence="2 3">CBS 588.65</strain>
    </source>
</reference>
<organism evidence="2 3">
    <name type="scientific">Aspergillus granulosus</name>
    <dbReference type="NCBI Taxonomy" id="176169"/>
    <lineage>
        <taxon>Eukaryota</taxon>
        <taxon>Fungi</taxon>
        <taxon>Dikarya</taxon>
        <taxon>Ascomycota</taxon>
        <taxon>Pezizomycotina</taxon>
        <taxon>Eurotiomycetes</taxon>
        <taxon>Eurotiomycetidae</taxon>
        <taxon>Eurotiales</taxon>
        <taxon>Aspergillaceae</taxon>
        <taxon>Aspergillus</taxon>
        <taxon>Aspergillus subgen. Nidulantes</taxon>
    </lineage>
</organism>
<name>A0ABR4GVN0_9EURO</name>